<proteinExistence type="predicted"/>
<dbReference type="InterPro" id="IPR004613">
    <property type="entry name" value="RNase_J"/>
</dbReference>
<dbReference type="SUPFAM" id="SSF56281">
    <property type="entry name" value="Metallo-hydrolase/oxidoreductase"/>
    <property type="match status" value="1"/>
</dbReference>
<dbReference type="GO" id="GO:0004534">
    <property type="term" value="F:5'-3' RNA exonuclease activity"/>
    <property type="evidence" value="ECO:0007669"/>
    <property type="project" value="InterPro"/>
</dbReference>
<dbReference type="InterPro" id="IPR055132">
    <property type="entry name" value="RNase_J_b_CASP"/>
</dbReference>
<dbReference type="Gene3D" id="3.40.50.10710">
    <property type="entry name" value="Metallo-hydrolase/oxidoreductase"/>
    <property type="match status" value="1"/>
</dbReference>
<dbReference type="GO" id="GO:0003723">
    <property type="term" value="F:RNA binding"/>
    <property type="evidence" value="ECO:0007669"/>
    <property type="project" value="InterPro"/>
</dbReference>
<accession>A0A0F9E1S1</accession>
<organism evidence="8">
    <name type="scientific">marine sediment metagenome</name>
    <dbReference type="NCBI Taxonomy" id="412755"/>
    <lineage>
        <taxon>unclassified sequences</taxon>
        <taxon>metagenomes</taxon>
        <taxon>ecological metagenomes</taxon>
    </lineage>
</organism>
<dbReference type="Pfam" id="PF17770">
    <property type="entry name" value="RNase_J_C"/>
    <property type="match status" value="1"/>
</dbReference>
<keyword evidence="4" id="KW-0862">Zinc</keyword>
<evidence type="ECO:0000313" key="8">
    <source>
        <dbReference type="EMBL" id="KKL67948.1"/>
    </source>
</evidence>
<dbReference type="InterPro" id="IPR042173">
    <property type="entry name" value="RNase_J_2"/>
</dbReference>
<dbReference type="InterPro" id="IPR001587">
    <property type="entry name" value="RNase_J_CS"/>
</dbReference>
<dbReference type="Pfam" id="PF22505">
    <property type="entry name" value="RNase_J_b_CASP"/>
    <property type="match status" value="1"/>
</dbReference>
<evidence type="ECO:0008006" key="9">
    <source>
        <dbReference type="Google" id="ProtNLM"/>
    </source>
</evidence>
<dbReference type="AlphaFoldDB" id="A0A0F9E1S1"/>
<dbReference type="InterPro" id="IPR011108">
    <property type="entry name" value="RMMBL"/>
</dbReference>
<dbReference type="PIRSF" id="PIRSF004803">
    <property type="entry name" value="RnjA"/>
    <property type="match status" value="1"/>
</dbReference>
<keyword evidence="2" id="KW-0479">Metal-binding</keyword>
<evidence type="ECO:0000259" key="6">
    <source>
        <dbReference type="Pfam" id="PF17770"/>
    </source>
</evidence>
<keyword evidence="1" id="KW-0963">Cytoplasm</keyword>
<dbReference type="PROSITE" id="PS01292">
    <property type="entry name" value="UPF0036"/>
    <property type="match status" value="1"/>
</dbReference>
<name>A0A0F9E1S1_9ZZZZ</name>
<dbReference type="PANTHER" id="PTHR43694">
    <property type="entry name" value="RIBONUCLEASE J"/>
    <property type="match status" value="1"/>
</dbReference>
<dbReference type="Pfam" id="PF07521">
    <property type="entry name" value="RMMBL"/>
    <property type="match status" value="1"/>
</dbReference>
<dbReference type="InterPro" id="IPR041636">
    <property type="entry name" value="RNase_J_C"/>
</dbReference>
<dbReference type="InterPro" id="IPR036866">
    <property type="entry name" value="RibonucZ/Hydroxyglut_hydro"/>
</dbReference>
<dbReference type="GO" id="GO:0004521">
    <property type="term" value="F:RNA endonuclease activity"/>
    <property type="evidence" value="ECO:0007669"/>
    <property type="project" value="InterPro"/>
</dbReference>
<reference evidence="8" key="1">
    <citation type="journal article" date="2015" name="Nature">
        <title>Complex archaea that bridge the gap between prokaryotes and eukaryotes.</title>
        <authorList>
            <person name="Spang A."/>
            <person name="Saw J.H."/>
            <person name="Jorgensen S.L."/>
            <person name="Zaremba-Niedzwiedzka K."/>
            <person name="Martijn J."/>
            <person name="Lind A.E."/>
            <person name="van Eijk R."/>
            <person name="Schleper C."/>
            <person name="Guy L."/>
            <person name="Ettema T.J."/>
        </authorList>
    </citation>
    <scope>NUCLEOTIDE SEQUENCE</scope>
</reference>
<dbReference type="NCBIfam" id="TIGR00649">
    <property type="entry name" value="MG423"/>
    <property type="match status" value="1"/>
</dbReference>
<dbReference type="CDD" id="cd07714">
    <property type="entry name" value="RNaseJ_MBL-fold"/>
    <property type="match status" value="1"/>
</dbReference>
<comment type="caution">
    <text evidence="8">The sequence shown here is derived from an EMBL/GenBank/DDBJ whole genome shotgun (WGS) entry which is preliminary data.</text>
</comment>
<evidence type="ECO:0000256" key="4">
    <source>
        <dbReference type="ARBA" id="ARBA00022833"/>
    </source>
</evidence>
<dbReference type="InterPro" id="IPR030854">
    <property type="entry name" value="RNase_J_bac"/>
</dbReference>
<protein>
    <recommendedName>
        <fullName evidence="9">Metallo-beta-lactamase domain-containing protein</fullName>
    </recommendedName>
</protein>
<feature type="domain" description="Zn-dependent metallo-hydrolase RNA specificity" evidence="5">
    <location>
        <begin position="286"/>
        <end position="337"/>
    </location>
</feature>
<keyword evidence="3" id="KW-0378">Hydrolase</keyword>
<dbReference type="Gene3D" id="3.10.20.580">
    <property type="match status" value="1"/>
</dbReference>
<dbReference type="EMBL" id="LAZR01026689">
    <property type="protein sequence ID" value="KKL67948.1"/>
    <property type="molecule type" value="Genomic_DNA"/>
</dbReference>
<dbReference type="GO" id="GO:0008270">
    <property type="term" value="F:zinc ion binding"/>
    <property type="evidence" value="ECO:0007669"/>
    <property type="project" value="InterPro"/>
</dbReference>
<evidence type="ECO:0000256" key="3">
    <source>
        <dbReference type="ARBA" id="ARBA00022801"/>
    </source>
</evidence>
<dbReference type="Gene3D" id="3.60.15.10">
    <property type="entry name" value="Ribonuclease Z/Hydroxyacylglutathione hydrolase-like"/>
    <property type="match status" value="1"/>
</dbReference>
<evidence type="ECO:0000256" key="1">
    <source>
        <dbReference type="ARBA" id="ARBA00022490"/>
    </source>
</evidence>
<sequence>THAHEDHIGAIPYLLKEANAPVFGTSFTLGVVRHKLQEHNLLSSTVFHEISPREKLQIGPFELMFIRVGHSVIDGIGIAIKTPYGLIVHTGDFKINHTSIGDMITDVNGFARYGEEGVLALFSDSTNVEKEGYTISSKQIGETISRIVSGSKGRIIVALFASNINRIQQIVDIAINRERKVAFDGRSIQTSVNIARDLGYISIPEEMEIGIAQVSDYSDDEIVMITTGSQGEPMSSLARMAAGTHKQIKIKKNDTVILSSKFIPGNERAIGNIINKLYRQGAEVIYEKISEIHVSGHAFREELKLMIHLTKPKYFIPIHGEYRHLVLHAHLAEELGISRERILLAENGQVIEFDENGGGIKDRVTTGRLLVDGKGIGDVGRSILKERRLLSKDGLVVVNMALDEETGVVVYGPEIVSRGFVFETQSGHLLEDAKSAILKIVEDIKPDVPDRIDKIRLKIRTVLKKYFDFSIRRHPVILPFILEV</sequence>
<dbReference type="PANTHER" id="PTHR43694:SF1">
    <property type="entry name" value="RIBONUCLEASE J"/>
    <property type="match status" value="1"/>
</dbReference>
<gene>
    <name evidence="8" type="ORF">LCGC14_2129890</name>
</gene>
<feature type="non-terminal residue" evidence="8">
    <location>
        <position position="1"/>
    </location>
</feature>
<feature type="domain" description="Ribonuclease J C-terminal" evidence="6">
    <location>
        <begin position="383"/>
        <end position="484"/>
    </location>
</feature>
<dbReference type="GO" id="GO:0006396">
    <property type="term" value="P:RNA processing"/>
    <property type="evidence" value="ECO:0007669"/>
    <property type="project" value="InterPro"/>
</dbReference>
<evidence type="ECO:0000256" key="2">
    <source>
        <dbReference type="ARBA" id="ARBA00022723"/>
    </source>
</evidence>
<feature type="domain" description="Ribonuclease J beta-CASP" evidence="7">
    <location>
        <begin position="152"/>
        <end position="277"/>
    </location>
</feature>
<evidence type="ECO:0000259" key="7">
    <source>
        <dbReference type="Pfam" id="PF22505"/>
    </source>
</evidence>
<evidence type="ECO:0000259" key="5">
    <source>
        <dbReference type="Pfam" id="PF07521"/>
    </source>
</evidence>